<evidence type="ECO:0000259" key="1">
    <source>
        <dbReference type="Pfam" id="PF17919"/>
    </source>
</evidence>
<dbReference type="InterPro" id="IPR043128">
    <property type="entry name" value="Rev_trsase/Diguanyl_cyclase"/>
</dbReference>
<organism evidence="2 3">
    <name type="scientific">Hemibagrus guttatus</name>
    <dbReference type="NCBI Taxonomy" id="175788"/>
    <lineage>
        <taxon>Eukaryota</taxon>
        <taxon>Metazoa</taxon>
        <taxon>Chordata</taxon>
        <taxon>Craniata</taxon>
        <taxon>Vertebrata</taxon>
        <taxon>Euteleostomi</taxon>
        <taxon>Actinopterygii</taxon>
        <taxon>Neopterygii</taxon>
        <taxon>Teleostei</taxon>
        <taxon>Ostariophysi</taxon>
        <taxon>Siluriformes</taxon>
        <taxon>Bagridae</taxon>
        <taxon>Hemibagrus</taxon>
    </lineage>
</organism>
<dbReference type="InterPro" id="IPR051320">
    <property type="entry name" value="Viral_Replic_Matur_Polypro"/>
</dbReference>
<evidence type="ECO:0000313" key="3">
    <source>
        <dbReference type="Proteomes" id="UP001274896"/>
    </source>
</evidence>
<dbReference type="PANTHER" id="PTHR33064">
    <property type="entry name" value="POL PROTEIN"/>
    <property type="match status" value="1"/>
</dbReference>
<dbReference type="PANTHER" id="PTHR33064:SF37">
    <property type="entry name" value="RIBONUCLEASE H"/>
    <property type="match status" value="1"/>
</dbReference>
<accession>A0AAE0Q0A2</accession>
<reference evidence="2" key="1">
    <citation type="submission" date="2023-06" db="EMBL/GenBank/DDBJ databases">
        <title>Male Hemibagrus guttatus genome.</title>
        <authorList>
            <person name="Bian C."/>
        </authorList>
    </citation>
    <scope>NUCLEOTIDE SEQUENCE</scope>
    <source>
        <strain evidence="2">Male_cb2023</strain>
        <tissue evidence="2">Muscle</tissue>
    </source>
</reference>
<name>A0AAE0Q0A2_9TELE</name>
<proteinExistence type="predicted"/>
<dbReference type="EMBL" id="JAUCMX010000025">
    <property type="protein sequence ID" value="KAK3511222.1"/>
    <property type="molecule type" value="Genomic_DNA"/>
</dbReference>
<dbReference type="SUPFAM" id="SSF56672">
    <property type="entry name" value="DNA/RNA polymerases"/>
    <property type="match status" value="1"/>
</dbReference>
<dbReference type="Proteomes" id="UP001274896">
    <property type="component" value="Unassembled WGS sequence"/>
</dbReference>
<dbReference type="InterPro" id="IPR041577">
    <property type="entry name" value="RT_RNaseH_2"/>
</dbReference>
<dbReference type="AlphaFoldDB" id="A0AAE0Q0A2"/>
<comment type="caution">
    <text evidence="2">The sequence shown here is derived from an EMBL/GenBank/DDBJ whole genome shotgun (WGS) entry which is preliminary data.</text>
</comment>
<protein>
    <recommendedName>
        <fullName evidence="1">Reverse transcriptase/retrotransposon-derived protein RNase H-like domain-containing protein</fullName>
    </recommendedName>
</protein>
<dbReference type="Pfam" id="PF17919">
    <property type="entry name" value="RT_RNaseH_2"/>
    <property type="match status" value="1"/>
</dbReference>
<keyword evidence="3" id="KW-1185">Reference proteome</keyword>
<feature type="domain" description="Reverse transcriptase/retrotransposon-derived protein RNase H-like" evidence="1">
    <location>
        <begin position="122"/>
        <end position="195"/>
    </location>
</feature>
<dbReference type="FunFam" id="3.30.70.270:FF:000020">
    <property type="entry name" value="Transposon Tf2-6 polyprotein-like Protein"/>
    <property type="match status" value="1"/>
</dbReference>
<gene>
    <name evidence="2" type="ORF">QTP70_032609</name>
</gene>
<sequence>MPYGLANAPSVFQDFIHELGRTSPHVAEVLGRLRNFSSSLKQRNVPFTSPQCSSSGITSAVVASRWTRGRSPPSGTSRHRYGEGTSMVPQIRNFYRRFISNYSSIADPLTNLLRNKPKSLLWSPATEGAFNTLKRAFTTAPLLIHPDPDKPFVVEVDASTTGVVLLSQQQGNPSRLHPCAFFSHKLNPAERNYDISNGSYWQSN</sequence>
<dbReference type="Gene3D" id="3.30.70.270">
    <property type="match status" value="1"/>
</dbReference>
<dbReference type="InterPro" id="IPR043502">
    <property type="entry name" value="DNA/RNA_pol_sf"/>
</dbReference>
<evidence type="ECO:0000313" key="2">
    <source>
        <dbReference type="EMBL" id="KAK3511222.1"/>
    </source>
</evidence>